<proteinExistence type="predicted"/>
<dbReference type="NCBIfam" id="TIGR01901">
    <property type="entry name" value="adhes_NPXG"/>
    <property type="match status" value="1"/>
</dbReference>
<dbReference type="RefSeq" id="WP_264327882.1">
    <property type="nucleotide sequence ID" value="NZ_JADEXQ010000148.1"/>
</dbReference>
<keyword evidence="2" id="KW-0732">Signal</keyword>
<dbReference type="SUPFAM" id="SSF49373">
    <property type="entry name" value="Invasin/intimin cell-adhesion fragments"/>
    <property type="match status" value="1"/>
</dbReference>
<evidence type="ECO:0000259" key="3">
    <source>
        <dbReference type="SMART" id="SM00912"/>
    </source>
</evidence>
<dbReference type="InterPro" id="IPR008638">
    <property type="entry name" value="FhaB/CdiA-like_TPS"/>
</dbReference>
<dbReference type="NCBIfam" id="NF041518">
    <property type="entry name" value="choice_anch_Q"/>
    <property type="match status" value="1"/>
</dbReference>
<dbReference type="InterPro" id="IPR006626">
    <property type="entry name" value="PbH1"/>
</dbReference>
<feature type="domain" description="Filamentous haemagglutinin FhaB/tRNA nuclease CdiA-like TPS" evidence="3">
    <location>
        <begin position="33"/>
        <end position="147"/>
    </location>
</feature>
<dbReference type="InterPro" id="IPR059226">
    <property type="entry name" value="Choice_anch_Q_dom"/>
</dbReference>
<dbReference type="PANTHER" id="PTHR11319:SF35">
    <property type="entry name" value="OUTER MEMBRANE PROTEIN PMPC-RELATED"/>
    <property type="match status" value="1"/>
</dbReference>
<dbReference type="SMART" id="SM00912">
    <property type="entry name" value="Haemagg_act"/>
    <property type="match status" value="1"/>
</dbReference>
<gene>
    <name evidence="4" type="ORF">IQ266_25360</name>
</gene>
<sequence>MKRQLHPKIILLSTIAMLQCIGMPGAIAQSITAARDGTGTQVVQQGSQSQITGGTRSIDGTNLFHSFQRFGLNSGQVANFLSTPGTQNILGRVVGGQASLINGQIQVTGGLSNLYLLNPAGIVFGANASLNVPGSFTATSANGVRFNDQWWSLATNSTQMSALVGQPTGLGFVGDTSGTIFNAGKLQVQPGHGIRLIGGQVINTGTIAAPGGHITIAAVPGEQFVRVSQTGSLLSLELPTTDQTAINQPVAAASLPELLTGQDLGNTGATVENGQVMIAGTPIPQQAGTTIVTGQVTVAAAQAQTAQVDILGQQVGIISAKINASGNKGGGQIRIGGDEQGRTTAPRAQSTTVDANSQITADAITQGDGGRVIVWADQNTRVHGKISATGGTRSGNGGFVETSGKAQLDVTNSQVNTSAASGNPGTWLLDPTNIDIVSGGSGSFNSGGLFDPPTTGVASQIDPTLIETAIDGGSNVIITTASGVGGNGDINVQSSINQTGASNATLTITGRRFAVANSSTINLASTGALTLNLNSVLPEANVPTTSVQAAIDMIGTTAGSRTINLNSGTYAGNTLTVNKNLTLNGTGTTQTILSGENLRPVVNVSPGITATISNLGIQNGQNATAGGGIINNGTLTVNTVALQQNQSTADGGGIFNAAGGTINLNTSTIQNNTATQNGGGIANAGILTSTNSQITNNQANVGGGLYGDTTSNSQLQNNTITGNSAQQGGGIFLQTNSTANINQGSISQNTSQGIGGGIASAGTATLNQTTISNNNANGNGGGIFNAGSLTVDQMNFTSNTSGDSGGGLFNQSQLQASNLTFTTNQAQLGGGIFNSGIATVDRSTFVQNTAAIDGGGIRVGFPATASQLTLTNSELRGNNATFGGGLEASETAVVTVQNTQFINNQATDRGGALQNDDSAQMTIDQSTIDGNTSVNGGGGAFNFGTLNITNSAITNNQSTSGGSVGGGIFNDIKPNGGNPSPGQISATNVTISGNEASTGGGFQINQGNATINSSTIANNTATNRGGGLNQAGGTIAVGNSLIATNTAPIANDVSGQFTDQGNNLVGNNDGSTSFTNSTLVGTNTAPIDPLLAPLGSYGGTTQTQTLLPGSPALDTGNTGTAPASDQRGIGRLGNADIGAAESQGFTLTPITGTPQTTLINTPFPQPLTVTVTSNSGEPVDGGRITFTPPNSSANITGTATTVTIAGGQATIPAPLANSNLGTYQITANAAGVIAPATFDLTNASTIPPVIPPTTPPGGTVAPTPAPPTPPTVLPTEPTTTSEPNPSSNQPRARFARNNCDIQSIGGRLKQDIQDWQLRIGNRAEVARLLKAGKINAALQAIDMSKNSRQTQAAYLNPQTLPVGCPAAKLSDLTAETRPALIYTFAQADQLDIILVTAGQNPIHQRISTANQAKLTQTITAAKQGEAQANRQLYDWLITPFAAELKAQAIETLVFSLDQSMETIPLAELSNGQQTLSQQYQVRQLQN</sequence>
<organism evidence="4 5">
    <name type="scientific">Romeriopsis navalis LEGE 11480</name>
    <dbReference type="NCBI Taxonomy" id="2777977"/>
    <lineage>
        <taxon>Bacteria</taxon>
        <taxon>Bacillati</taxon>
        <taxon>Cyanobacteriota</taxon>
        <taxon>Cyanophyceae</taxon>
        <taxon>Leptolyngbyales</taxon>
        <taxon>Leptolyngbyaceae</taxon>
        <taxon>Romeriopsis</taxon>
        <taxon>Romeriopsis navalis</taxon>
    </lineage>
</organism>
<dbReference type="Gene3D" id="2.160.20.10">
    <property type="entry name" value="Single-stranded right-handed beta-helix, Pectin lyase-like"/>
    <property type="match status" value="2"/>
</dbReference>
<feature type="signal peptide" evidence="2">
    <location>
        <begin position="1"/>
        <end position="28"/>
    </location>
</feature>
<dbReference type="Pfam" id="PF05860">
    <property type="entry name" value="TPS"/>
    <property type="match status" value="1"/>
</dbReference>
<dbReference type="InterPro" id="IPR012334">
    <property type="entry name" value="Pectin_lyas_fold"/>
</dbReference>
<protein>
    <submittedName>
        <fullName evidence="4">Filamentous hemagglutinin N-terminal domain-containing protein</fullName>
    </submittedName>
</protein>
<dbReference type="InterPro" id="IPR011050">
    <property type="entry name" value="Pectin_lyase_fold/virulence"/>
</dbReference>
<comment type="caution">
    <text evidence="4">The sequence shown here is derived from an EMBL/GenBank/DDBJ whole genome shotgun (WGS) entry which is preliminary data.</text>
</comment>
<feature type="compositionally biased region" description="Low complexity" evidence="1">
    <location>
        <begin position="1273"/>
        <end position="1283"/>
    </location>
</feature>
<evidence type="ECO:0000313" key="4">
    <source>
        <dbReference type="EMBL" id="MBE9033070.1"/>
    </source>
</evidence>
<dbReference type="Pfam" id="PF12770">
    <property type="entry name" value="CHAT"/>
    <property type="match status" value="1"/>
</dbReference>
<reference evidence="4" key="1">
    <citation type="submission" date="2020-10" db="EMBL/GenBank/DDBJ databases">
        <authorList>
            <person name="Castelo-Branco R."/>
            <person name="Eusebio N."/>
            <person name="Adriana R."/>
            <person name="Vieira A."/>
            <person name="Brugerolle De Fraissinette N."/>
            <person name="Rezende De Castro R."/>
            <person name="Schneider M.P."/>
            <person name="Vasconcelos V."/>
            <person name="Leao P.N."/>
        </authorList>
    </citation>
    <scope>NUCLEOTIDE SEQUENCE</scope>
    <source>
        <strain evidence="4">LEGE 11480</strain>
    </source>
</reference>
<dbReference type="SMART" id="SM00710">
    <property type="entry name" value="PbH1"/>
    <property type="match status" value="8"/>
</dbReference>
<dbReference type="SUPFAM" id="SSF51126">
    <property type="entry name" value="Pectin lyase-like"/>
    <property type="match status" value="3"/>
</dbReference>
<accession>A0A928VUZ8</accession>
<evidence type="ECO:0000313" key="5">
    <source>
        <dbReference type="Proteomes" id="UP000625316"/>
    </source>
</evidence>
<keyword evidence="5" id="KW-1185">Reference proteome</keyword>
<feature type="chain" id="PRO_5037710768" evidence="2">
    <location>
        <begin position="29"/>
        <end position="1486"/>
    </location>
</feature>
<dbReference type="PANTHER" id="PTHR11319">
    <property type="entry name" value="G PROTEIN-COUPLED RECEPTOR-RELATED"/>
    <property type="match status" value="1"/>
</dbReference>
<dbReference type="Proteomes" id="UP000625316">
    <property type="component" value="Unassembled WGS sequence"/>
</dbReference>
<dbReference type="InterPro" id="IPR024983">
    <property type="entry name" value="CHAT_dom"/>
</dbReference>
<feature type="region of interest" description="Disordered" evidence="1">
    <location>
        <begin position="1252"/>
        <end position="1292"/>
    </location>
</feature>
<name>A0A928VUZ8_9CYAN</name>
<feature type="compositionally biased region" description="Pro residues" evidence="1">
    <location>
        <begin position="1263"/>
        <end position="1272"/>
    </location>
</feature>
<feature type="region of interest" description="Disordered" evidence="1">
    <location>
        <begin position="328"/>
        <end position="354"/>
    </location>
</feature>
<dbReference type="InterPro" id="IPR008964">
    <property type="entry name" value="Invasin/intimin_cell_adhesion"/>
</dbReference>
<evidence type="ECO:0000256" key="1">
    <source>
        <dbReference type="SAM" id="MobiDB-lite"/>
    </source>
</evidence>
<evidence type="ECO:0000256" key="2">
    <source>
        <dbReference type="SAM" id="SignalP"/>
    </source>
</evidence>
<dbReference type="EMBL" id="JADEXQ010000148">
    <property type="protein sequence ID" value="MBE9033070.1"/>
    <property type="molecule type" value="Genomic_DNA"/>
</dbReference>